<dbReference type="HOGENOM" id="CLU_1388345_0_0_10"/>
<name>A0A077EE33_9FLAO</name>
<protein>
    <submittedName>
        <fullName evidence="1">Uncharacterized protein</fullName>
    </submittedName>
</protein>
<gene>
    <name evidence="1" type="ORF">BD94_0649</name>
</gene>
<accession>A0A077EE33</accession>
<dbReference type="RefSeq" id="WP_024564949.1">
    <property type="nucleotide sequence ID" value="NZ_CP007547.1"/>
</dbReference>
<proteinExistence type="predicted"/>
<evidence type="ECO:0000313" key="2">
    <source>
        <dbReference type="Proteomes" id="UP000028933"/>
    </source>
</evidence>
<dbReference type="KEGG" id="eao:BD94_0649"/>
<reference evidence="1" key="2">
    <citation type="journal article" date="2015" name="Genome Biol. Evol.">
        <title>Complete Genome Sequence and Transcriptomic Analysis of the Novel Pathogen Elizabethkingia anophelis in Response to Oxidative Stress.</title>
        <authorList>
            <person name="Li Y."/>
            <person name="Liu Y."/>
            <person name="Chew S.C."/>
            <person name="Tay M."/>
            <person name="Salido M.M."/>
            <person name="Teo J."/>
            <person name="Lauro F.M."/>
            <person name="Givskov M."/>
            <person name="Yang L."/>
        </authorList>
    </citation>
    <scope>NUCLEOTIDE SEQUENCE</scope>
    <source>
        <strain evidence="1">NUHP1</strain>
    </source>
</reference>
<organism evidence="1 2">
    <name type="scientific">Elizabethkingia anophelis NUHP1</name>
    <dbReference type="NCBI Taxonomy" id="1338011"/>
    <lineage>
        <taxon>Bacteria</taxon>
        <taxon>Pseudomonadati</taxon>
        <taxon>Bacteroidota</taxon>
        <taxon>Flavobacteriia</taxon>
        <taxon>Flavobacteriales</taxon>
        <taxon>Weeksellaceae</taxon>
        <taxon>Elizabethkingia</taxon>
    </lineage>
</organism>
<sequence>MKKIEYLLTKEQDQKFNTLFENFEFYNNSNDELRFLWQPNDLFGQEKFSVMKTTVDHLINEYGLPIKEHYHIPVHIIWKEVDISFIHNDSILFLEIKKAMFILIIDEQLSDKAHRYWSGGNLMRLFRLLNVNESLKVGNYLFFEDFDTRDLGFERDLKSDCEMPLQIESEEISFTQYTNNVIIKQPEYFIRVNSYA</sequence>
<reference evidence="1" key="1">
    <citation type="journal article" date="2013" name="Lancet">
        <title>First case of E anophelis outbreak in an intensive-care unit.</title>
        <authorList>
            <person name="Teo J."/>
            <person name="Tan S.Y."/>
            <person name="Tay M."/>
            <person name="Ding Y."/>
            <person name="Kjelleberg S."/>
            <person name="Givskov M."/>
            <person name="Lin R.T."/>
            <person name="Yang L."/>
        </authorList>
    </citation>
    <scope>NUCLEOTIDE SEQUENCE [LARGE SCALE GENOMIC DNA]</scope>
    <source>
        <strain evidence="1">NUHP1</strain>
    </source>
</reference>
<dbReference type="EMBL" id="CP007547">
    <property type="protein sequence ID" value="AIL44424.1"/>
    <property type="molecule type" value="Genomic_DNA"/>
</dbReference>
<dbReference type="Proteomes" id="UP000028933">
    <property type="component" value="Chromosome"/>
</dbReference>
<evidence type="ECO:0000313" key="1">
    <source>
        <dbReference type="EMBL" id="AIL44424.1"/>
    </source>
</evidence>
<dbReference type="AlphaFoldDB" id="A0A077EE33"/>
<dbReference type="STRING" id="1338011.BD94_0649"/>